<evidence type="ECO:0000259" key="14">
    <source>
        <dbReference type="PROSITE" id="PS50052"/>
    </source>
</evidence>
<comment type="caution">
    <text evidence="15">The sequence shown here is derived from an EMBL/GenBank/DDBJ whole genome shotgun (WGS) entry which is preliminary data.</text>
</comment>
<dbReference type="PANTHER" id="PTHR23117">
    <property type="entry name" value="GUANYLATE KINASE-RELATED"/>
    <property type="match status" value="1"/>
</dbReference>
<keyword evidence="6 13" id="KW-0963">Cytoplasm</keyword>
<comment type="catalytic activity">
    <reaction evidence="12 13">
        <text>GMP + ATP = GDP + ADP</text>
        <dbReference type="Rhea" id="RHEA:20780"/>
        <dbReference type="ChEBI" id="CHEBI:30616"/>
        <dbReference type="ChEBI" id="CHEBI:58115"/>
        <dbReference type="ChEBI" id="CHEBI:58189"/>
        <dbReference type="ChEBI" id="CHEBI:456216"/>
        <dbReference type="EC" id="2.7.4.8"/>
    </reaction>
</comment>
<keyword evidence="10 13" id="KW-0067">ATP-binding</keyword>
<comment type="similarity">
    <text evidence="3 13">Belongs to the guanylate kinase family.</text>
</comment>
<keyword evidence="9 13" id="KW-0418">Kinase</keyword>
<evidence type="ECO:0000256" key="8">
    <source>
        <dbReference type="ARBA" id="ARBA00022741"/>
    </source>
</evidence>
<dbReference type="FunFam" id="3.30.63.10:FF:000002">
    <property type="entry name" value="Guanylate kinase 1"/>
    <property type="match status" value="1"/>
</dbReference>
<dbReference type="HAMAP" id="MF_00328">
    <property type="entry name" value="Guanylate_kinase"/>
    <property type="match status" value="1"/>
</dbReference>
<dbReference type="GO" id="GO:0005829">
    <property type="term" value="C:cytosol"/>
    <property type="evidence" value="ECO:0007669"/>
    <property type="project" value="TreeGrafter"/>
</dbReference>
<dbReference type="Gene3D" id="3.30.63.10">
    <property type="entry name" value="Guanylate Kinase phosphate binding domain"/>
    <property type="match status" value="1"/>
</dbReference>
<evidence type="ECO:0000256" key="12">
    <source>
        <dbReference type="ARBA" id="ARBA00048594"/>
    </source>
</evidence>
<evidence type="ECO:0000256" key="4">
    <source>
        <dbReference type="ARBA" id="ARBA00012961"/>
    </source>
</evidence>
<dbReference type="EC" id="2.7.4.8" evidence="4 13"/>
<evidence type="ECO:0000256" key="3">
    <source>
        <dbReference type="ARBA" id="ARBA00005790"/>
    </source>
</evidence>
<dbReference type="PANTHER" id="PTHR23117:SF13">
    <property type="entry name" value="GUANYLATE KINASE"/>
    <property type="match status" value="1"/>
</dbReference>
<evidence type="ECO:0000256" key="5">
    <source>
        <dbReference type="ARBA" id="ARBA00016296"/>
    </source>
</evidence>
<dbReference type="RefSeq" id="WP_277008124.1">
    <property type="nucleotide sequence ID" value="NZ_JAQXJM010000118.1"/>
</dbReference>
<dbReference type="Gene3D" id="3.40.50.300">
    <property type="entry name" value="P-loop containing nucleotide triphosphate hydrolases"/>
    <property type="match status" value="1"/>
</dbReference>
<dbReference type="PROSITE" id="PS50052">
    <property type="entry name" value="GUANYLATE_KINASE_2"/>
    <property type="match status" value="1"/>
</dbReference>
<evidence type="ECO:0000256" key="11">
    <source>
        <dbReference type="ARBA" id="ARBA00030128"/>
    </source>
</evidence>
<dbReference type="FunFam" id="3.40.50.300:FF:000855">
    <property type="entry name" value="Guanylate kinase"/>
    <property type="match status" value="1"/>
</dbReference>
<dbReference type="GeneID" id="96778956"/>
<dbReference type="CDD" id="cd00071">
    <property type="entry name" value="GMPK"/>
    <property type="match status" value="1"/>
</dbReference>
<protein>
    <recommendedName>
        <fullName evidence="5 13">Guanylate kinase</fullName>
        <ecNumber evidence="4 13">2.7.4.8</ecNumber>
    </recommendedName>
    <alternativeName>
        <fullName evidence="11 13">GMP kinase</fullName>
    </alternativeName>
</protein>
<dbReference type="SMART" id="SM00072">
    <property type="entry name" value="GuKc"/>
    <property type="match status" value="1"/>
</dbReference>
<dbReference type="Proteomes" id="UP000433181">
    <property type="component" value="Unassembled WGS sequence"/>
</dbReference>
<keyword evidence="16" id="KW-1185">Reference proteome</keyword>
<dbReference type="AlphaFoldDB" id="A0A6I2UBY4"/>
<dbReference type="SUPFAM" id="SSF52540">
    <property type="entry name" value="P-loop containing nucleoside triphosphate hydrolases"/>
    <property type="match status" value="1"/>
</dbReference>
<gene>
    <name evidence="13" type="primary">gmk</name>
    <name evidence="15" type="ORF">FYJ84_08505</name>
</gene>
<reference evidence="15 16" key="1">
    <citation type="submission" date="2019-08" db="EMBL/GenBank/DDBJ databases">
        <title>In-depth cultivation of the pig gut microbiome towards novel bacterial diversity and tailored functional studies.</title>
        <authorList>
            <person name="Wylensek D."/>
            <person name="Hitch T.C.A."/>
            <person name="Clavel T."/>
        </authorList>
    </citation>
    <scope>NUCLEOTIDE SEQUENCE [LARGE SCALE GENOMIC DNA]</scope>
    <source>
        <strain evidence="15 16">WCA-693-APC-5D-A</strain>
    </source>
</reference>
<proteinExistence type="inferred from homology"/>
<comment type="subcellular location">
    <subcellularLocation>
        <location evidence="2 13">Cytoplasm</location>
    </subcellularLocation>
</comment>
<evidence type="ECO:0000313" key="16">
    <source>
        <dbReference type="Proteomes" id="UP000433181"/>
    </source>
</evidence>
<comment type="function">
    <text evidence="1 13">Essential for recycling GMP and indirectly, cGMP.</text>
</comment>
<keyword evidence="7 13" id="KW-0808">Transferase</keyword>
<evidence type="ECO:0000256" key="10">
    <source>
        <dbReference type="ARBA" id="ARBA00022840"/>
    </source>
</evidence>
<evidence type="ECO:0000313" key="15">
    <source>
        <dbReference type="EMBL" id="MSU09023.1"/>
    </source>
</evidence>
<dbReference type="GO" id="GO:0005524">
    <property type="term" value="F:ATP binding"/>
    <property type="evidence" value="ECO:0007669"/>
    <property type="project" value="UniProtKB-UniRule"/>
</dbReference>
<dbReference type="GO" id="GO:0004385">
    <property type="term" value="F:GMP kinase activity"/>
    <property type="evidence" value="ECO:0007669"/>
    <property type="project" value="UniProtKB-UniRule"/>
</dbReference>
<dbReference type="InterPro" id="IPR008145">
    <property type="entry name" value="GK/Ca_channel_bsu"/>
</dbReference>
<keyword evidence="8 13" id="KW-0547">Nucleotide-binding</keyword>
<dbReference type="NCBIfam" id="TIGR03263">
    <property type="entry name" value="guanyl_kin"/>
    <property type="match status" value="1"/>
</dbReference>
<dbReference type="InterPro" id="IPR008144">
    <property type="entry name" value="Guanylate_kin-like_dom"/>
</dbReference>
<dbReference type="EMBL" id="VUNR01000015">
    <property type="protein sequence ID" value="MSU09023.1"/>
    <property type="molecule type" value="Genomic_DNA"/>
</dbReference>
<feature type="binding site" evidence="13">
    <location>
        <begin position="11"/>
        <end position="18"/>
    </location>
    <ligand>
        <name>ATP</name>
        <dbReference type="ChEBI" id="CHEBI:30616"/>
    </ligand>
</feature>
<evidence type="ECO:0000256" key="9">
    <source>
        <dbReference type="ARBA" id="ARBA00022777"/>
    </source>
</evidence>
<dbReference type="InterPro" id="IPR017665">
    <property type="entry name" value="Guanylate_kinase"/>
</dbReference>
<organism evidence="15 16">
    <name type="scientific">Anaerovibrio slackiae</name>
    <dbReference type="NCBI Taxonomy" id="2652309"/>
    <lineage>
        <taxon>Bacteria</taxon>
        <taxon>Bacillati</taxon>
        <taxon>Bacillota</taxon>
        <taxon>Negativicutes</taxon>
        <taxon>Selenomonadales</taxon>
        <taxon>Selenomonadaceae</taxon>
        <taxon>Anaerovibrio</taxon>
    </lineage>
</organism>
<evidence type="ECO:0000256" key="1">
    <source>
        <dbReference type="ARBA" id="ARBA00003531"/>
    </source>
</evidence>
<name>A0A6I2UBY4_9FIRM</name>
<dbReference type="InterPro" id="IPR027417">
    <property type="entry name" value="P-loop_NTPase"/>
</dbReference>
<evidence type="ECO:0000256" key="7">
    <source>
        <dbReference type="ARBA" id="ARBA00022679"/>
    </source>
</evidence>
<accession>A0A6I2UBY4</accession>
<sequence>MRKGLLILISGPSGTGKGTVCDLLRKNHPEISYSISATTRQPRPGEQDGVNYYFYDKEKFRQMIDAGELLEWAEVYGNYYGTPKQKVLDRLNAGEDILLEIDTQGALNVMKAVPEGLFIFLLPPSLEELANRLKGRGTETEESLQRRLGAAVDEIKIAHNYRYVVVNDKVEAAEKAIAGIIEAEHHRTDLNEELLAGLQQWKENA</sequence>
<evidence type="ECO:0000256" key="2">
    <source>
        <dbReference type="ARBA" id="ARBA00004496"/>
    </source>
</evidence>
<evidence type="ECO:0000256" key="13">
    <source>
        <dbReference type="HAMAP-Rule" id="MF_00328"/>
    </source>
</evidence>
<evidence type="ECO:0000256" key="6">
    <source>
        <dbReference type="ARBA" id="ARBA00022490"/>
    </source>
</evidence>
<feature type="domain" description="Guanylate kinase-like" evidence="14">
    <location>
        <begin position="4"/>
        <end position="182"/>
    </location>
</feature>
<dbReference type="Pfam" id="PF00625">
    <property type="entry name" value="Guanylate_kin"/>
    <property type="match status" value="1"/>
</dbReference>